<accession>A0ABT7IE12</accession>
<evidence type="ECO:0000259" key="2">
    <source>
        <dbReference type="Pfam" id="PF12852"/>
    </source>
</evidence>
<sequence length="134" mass="14995">MDLSRTRRIRLQQAFDAPVLLPLDSLPSLEKILDLLFEEAFAERCGQQTALDRLCELVIIQLVRHLMDHKGVDIGLLAGLADPRLAEKAGMSRARLFSQRKIQVTPGVHAQLRLIVTVEELGDQAPYTVEANDI</sequence>
<reference evidence="3 4" key="1">
    <citation type="submission" date="2023-06" db="EMBL/GenBank/DDBJ databases">
        <title>Marinobacter azerbaijanicus a moderately halophilic, isolated from Urmia Lake in Azerbaijan region of Iran.</title>
        <authorList>
            <person name="Sanchez-Porro C."/>
            <person name="Aghdam E.M."/>
            <person name="Saheb S.M."/>
            <person name="Tarhriz V."/>
            <person name="Kazemi E."/>
            <person name="Ammozegar M.A."/>
            <person name="Ventosa A."/>
            <person name="Hejazi M.S."/>
        </authorList>
    </citation>
    <scope>NUCLEOTIDE SEQUENCE [LARGE SCALE GENOMIC DNA]</scope>
    <source>
        <strain evidence="3 4">TBZ242</strain>
    </source>
</reference>
<name>A0ABT7IE12_9GAMM</name>
<proteinExistence type="predicted"/>
<evidence type="ECO:0000313" key="3">
    <source>
        <dbReference type="EMBL" id="MDL0431925.1"/>
    </source>
</evidence>
<dbReference type="Pfam" id="PF12852">
    <property type="entry name" value="Cupin_6"/>
    <property type="match status" value="1"/>
</dbReference>
<keyword evidence="4" id="KW-1185">Reference proteome</keyword>
<feature type="domain" description="AraC-type transcription regulator ligand-binding" evidence="2">
    <location>
        <begin position="4"/>
        <end position="68"/>
    </location>
</feature>
<protein>
    <submittedName>
        <fullName evidence="3">Cupin domain-containing protein</fullName>
    </submittedName>
</protein>
<dbReference type="EMBL" id="JASSVS010000005">
    <property type="protein sequence ID" value="MDL0431925.1"/>
    <property type="molecule type" value="Genomic_DNA"/>
</dbReference>
<dbReference type="Proteomes" id="UP001227964">
    <property type="component" value="Unassembled WGS sequence"/>
</dbReference>
<comment type="caution">
    <text evidence="3">The sequence shown here is derived from an EMBL/GenBank/DDBJ whole genome shotgun (WGS) entry which is preliminary data.</text>
</comment>
<gene>
    <name evidence="3" type="ORF">QPM17_12340</name>
</gene>
<organism evidence="3 4">
    <name type="scientific">Marinobacter azerbaijanicus</name>
    <dbReference type="NCBI Taxonomy" id="3050455"/>
    <lineage>
        <taxon>Bacteria</taxon>
        <taxon>Pseudomonadati</taxon>
        <taxon>Pseudomonadota</taxon>
        <taxon>Gammaproteobacteria</taxon>
        <taxon>Pseudomonadales</taxon>
        <taxon>Marinobacteraceae</taxon>
        <taxon>Marinobacter</taxon>
    </lineage>
</organism>
<evidence type="ECO:0000256" key="1">
    <source>
        <dbReference type="ARBA" id="ARBA00023125"/>
    </source>
</evidence>
<dbReference type="RefSeq" id="WP_285391061.1">
    <property type="nucleotide sequence ID" value="NZ_JASSVS010000005.1"/>
</dbReference>
<keyword evidence="1" id="KW-0238">DNA-binding</keyword>
<evidence type="ECO:0000313" key="4">
    <source>
        <dbReference type="Proteomes" id="UP001227964"/>
    </source>
</evidence>
<dbReference type="InterPro" id="IPR032783">
    <property type="entry name" value="AraC_lig"/>
</dbReference>